<keyword evidence="10" id="KW-1185">Reference proteome</keyword>
<dbReference type="GO" id="GO:0005886">
    <property type="term" value="C:plasma membrane"/>
    <property type="evidence" value="ECO:0007669"/>
    <property type="project" value="UniProtKB-SubCell"/>
</dbReference>
<evidence type="ECO:0000313" key="9">
    <source>
        <dbReference type="EMBL" id="RXH76103.1"/>
    </source>
</evidence>
<dbReference type="Proteomes" id="UP000290289">
    <property type="component" value="Chromosome 14"/>
</dbReference>
<sequence>MEQDALQEVSFTGLASKAFGGRFGAFVAVVHASLSFALLIAGNTVADARKAILIGGAVPLITVLSWNLIVLGLSGSGTNAAAPGDPISLLLSVNPSALSAVQAFAFSALATSLIGYAVSFPKQLLDTVELIAKINLKNNKVGVASSQGNGFGGVGFAVYSKMSHDDNNIGNAGRASFTTGSGSGRCIDASDSKPGWSINMIVMPLVLGIPVLIASLFPSTFSRALDFAGPCANCFLFGILPPAMAYIHQSRKKSR</sequence>
<keyword evidence="7 8" id="KW-0472">Membrane</keyword>
<feature type="transmembrane region" description="Helical" evidence="8">
    <location>
        <begin position="52"/>
        <end position="77"/>
    </location>
</feature>
<evidence type="ECO:0000313" key="10">
    <source>
        <dbReference type="Proteomes" id="UP000290289"/>
    </source>
</evidence>
<evidence type="ECO:0000256" key="2">
    <source>
        <dbReference type="ARBA" id="ARBA00022448"/>
    </source>
</evidence>
<evidence type="ECO:0000256" key="1">
    <source>
        <dbReference type="ARBA" id="ARBA00004429"/>
    </source>
</evidence>
<evidence type="ECO:0000256" key="8">
    <source>
        <dbReference type="SAM" id="Phobius"/>
    </source>
</evidence>
<feature type="transmembrane region" description="Helical" evidence="8">
    <location>
        <begin position="227"/>
        <end position="247"/>
    </location>
</feature>
<gene>
    <name evidence="9" type="ORF">DVH24_018991</name>
</gene>
<comment type="caution">
    <text evidence="9">The sequence shown here is derived from an EMBL/GenBank/DDBJ whole genome shotgun (WGS) entry which is preliminary data.</text>
</comment>
<dbReference type="Pfam" id="PF03222">
    <property type="entry name" value="Trp_Tyr_perm"/>
    <property type="match status" value="1"/>
</dbReference>
<feature type="transmembrane region" description="Helical" evidence="8">
    <location>
        <begin position="201"/>
        <end position="221"/>
    </location>
</feature>
<proteinExistence type="predicted"/>
<organism evidence="9 10">
    <name type="scientific">Malus domestica</name>
    <name type="common">Apple</name>
    <name type="synonym">Pyrus malus</name>
    <dbReference type="NCBI Taxonomy" id="3750"/>
    <lineage>
        <taxon>Eukaryota</taxon>
        <taxon>Viridiplantae</taxon>
        <taxon>Streptophyta</taxon>
        <taxon>Embryophyta</taxon>
        <taxon>Tracheophyta</taxon>
        <taxon>Spermatophyta</taxon>
        <taxon>Magnoliopsida</taxon>
        <taxon>eudicotyledons</taxon>
        <taxon>Gunneridae</taxon>
        <taxon>Pentapetalae</taxon>
        <taxon>rosids</taxon>
        <taxon>fabids</taxon>
        <taxon>Rosales</taxon>
        <taxon>Rosaceae</taxon>
        <taxon>Amygdaloideae</taxon>
        <taxon>Maleae</taxon>
        <taxon>Malus</taxon>
    </lineage>
</organism>
<feature type="transmembrane region" description="Helical" evidence="8">
    <location>
        <begin position="20"/>
        <end position="40"/>
    </location>
</feature>
<keyword evidence="3" id="KW-1003">Cell membrane</keyword>
<evidence type="ECO:0000256" key="3">
    <source>
        <dbReference type="ARBA" id="ARBA00022475"/>
    </source>
</evidence>
<dbReference type="GO" id="GO:0003333">
    <property type="term" value="P:amino acid transmembrane transport"/>
    <property type="evidence" value="ECO:0007669"/>
    <property type="project" value="InterPro"/>
</dbReference>
<dbReference type="AlphaFoldDB" id="A0A498I4S2"/>
<evidence type="ECO:0000256" key="6">
    <source>
        <dbReference type="ARBA" id="ARBA00022989"/>
    </source>
</evidence>
<keyword evidence="4" id="KW-0997">Cell inner membrane</keyword>
<evidence type="ECO:0000256" key="4">
    <source>
        <dbReference type="ARBA" id="ARBA00022519"/>
    </source>
</evidence>
<name>A0A498I4S2_MALDO</name>
<feature type="transmembrane region" description="Helical" evidence="8">
    <location>
        <begin position="97"/>
        <end position="118"/>
    </location>
</feature>
<keyword evidence="5 8" id="KW-0812">Transmembrane</keyword>
<dbReference type="InterPro" id="IPR018227">
    <property type="entry name" value="Amino_acid_transport_2"/>
</dbReference>
<evidence type="ECO:0000256" key="5">
    <source>
        <dbReference type="ARBA" id="ARBA00022692"/>
    </source>
</evidence>
<dbReference type="PANTHER" id="PTHR47715:SF1">
    <property type="entry name" value="TRYPTOPHAN_TYROSINE PERMEASE"/>
    <property type="match status" value="1"/>
</dbReference>
<comment type="subcellular location">
    <subcellularLocation>
        <location evidence="1">Cell inner membrane</location>
        <topology evidence="1">Multi-pass membrane protein</topology>
    </subcellularLocation>
</comment>
<reference evidence="9 10" key="1">
    <citation type="submission" date="2018-10" db="EMBL/GenBank/DDBJ databases">
        <title>A high-quality apple genome assembly.</title>
        <authorList>
            <person name="Hu J."/>
        </authorList>
    </citation>
    <scope>NUCLEOTIDE SEQUENCE [LARGE SCALE GENOMIC DNA]</scope>
    <source>
        <strain evidence="10">cv. HFTH1</strain>
        <tissue evidence="9">Young leaf</tissue>
    </source>
</reference>
<protein>
    <submittedName>
        <fullName evidence="9">Uncharacterized protein</fullName>
    </submittedName>
</protein>
<dbReference type="PANTHER" id="PTHR47715">
    <property type="entry name" value="TRYPTOPHAN/TYROSINE PERMEASE"/>
    <property type="match status" value="1"/>
</dbReference>
<dbReference type="EMBL" id="RDQH01000340">
    <property type="protein sequence ID" value="RXH76103.1"/>
    <property type="molecule type" value="Genomic_DNA"/>
</dbReference>
<accession>A0A498I4S2</accession>
<keyword evidence="2" id="KW-0813">Transport</keyword>
<keyword evidence="6 8" id="KW-1133">Transmembrane helix</keyword>
<evidence type="ECO:0000256" key="7">
    <source>
        <dbReference type="ARBA" id="ARBA00023136"/>
    </source>
</evidence>